<reference evidence="3 4" key="1">
    <citation type="journal article" date="2019" name="PLoS Biol.">
        <title>Sex chromosomes control vertical transmission of feminizing Wolbachia symbionts in an isopod.</title>
        <authorList>
            <person name="Becking T."/>
            <person name="Chebbi M.A."/>
            <person name="Giraud I."/>
            <person name="Moumen B."/>
            <person name="Laverre T."/>
            <person name="Caubet Y."/>
            <person name="Peccoud J."/>
            <person name="Gilbert C."/>
            <person name="Cordaux R."/>
        </authorList>
    </citation>
    <scope>NUCLEOTIDE SEQUENCE [LARGE SCALE GENOMIC DNA]</scope>
    <source>
        <strain evidence="3">ANa2</strain>
        <tissue evidence="3">Whole body excluding digestive tract and cuticle</tissue>
    </source>
</reference>
<dbReference type="PANTHER" id="PTHR11388:SF76">
    <property type="entry name" value="SOLUTE CARRIER ORGANIC ANION TRANSPORTER FAMILY MEMBER"/>
    <property type="match status" value="1"/>
</dbReference>
<feature type="transmembrane region" description="Helical" evidence="2">
    <location>
        <begin position="169"/>
        <end position="189"/>
    </location>
</feature>
<evidence type="ECO:0000313" key="4">
    <source>
        <dbReference type="Proteomes" id="UP000326759"/>
    </source>
</evidence>
<proteinExistence type="predicted"/>
<dbReference type="GO" id="GO:0043252">
    <property type="term" value="P:sodium-independent organic anion transport"/>
    <property type="evidence" value="ECO:0007669"/>
    <property type="project" value="TreeGrafter"/>
</dbReference>
<keyword evidence="4" id="KW-1185">Reference proteome</keyword>
<accession>A0A5N5TAL4</accession>
<feature type="transmembrane region" description="Helical" evidence="2">
    <location>
        <begin position="130"/>
        <end position="149"/>
    </location>
</feature>
<evidence type="ECO:0000256" key="1">
    <source>
        <dbReference type="ARBA" id="ARBA00023157"/>
    </source>
</evidence>
<dbReference type="EMBL" id="SEYY01004765">
    <property type="protein sequence ID" value="KAB7503631.1"/>
    <property type="molecule type" value="Genomic_DNA"/>
</dbReference>
<dbReference type="OrthoDB" id="5062115at2759"/>
<keyword evidence="2" id="KW-1133">Transmembrane helix</keyword>
<feature type="transmembrane region" description="Helical" evidence="2">
    <location>
        <begin position="196"/>
        <end position="218"/>
    </location>
</feature>
<evidence type="ECO:0000256" key="2">
    <source>
        <dbReference type="SAM" id="Phobius"/>
    </source>
</evidence>
<dbReference type="GO" id="GO:0016323">
    <property type="term" value="C:basolateral plasma membrane"/>
    <property type="evidence" value="ECO:0007669"/>
    <property type="project" value="TreeGrafter"/>
</dbReference>
<dbReference type="PANTHER" id="PTHR11388">
    <property type="entry name" value="ORGANIC ANION TRANSPORTER"/>
    <property type="match status" value="1"/>
</dbReference>
<keyword evidence="2" id="KW-0812">Transmembrane</keyword>
<evidence type="ECO:0000313" key="3">
    <source>
        <dbReference type="EMBL" id="KAB7503631.1"/>
    </source>
</evidence>
<gene>
    <name evidence="3" type="primary">SLCO5A1</name>
    <name evidence="3" type="ORF">Anas_07614</name>
</gene>
<dbReference type="SUPFAM" id="SSF103473">
    <property type="entry name" value="MFS general substrate transporter"/>
    <property type="match status" value="1"/>
</dbReference>
<sequence>MLIADGIPVSYVEEEPATDIKDEETSNIGVILPPRKSLTDDSLNIPSTSEPEIPITNVDDIVEVVGLSQPISTPLFFHYLPSQFSAADTPGQTPPTPKRRGSAINPSMLQFTPQQASSPIKKKPLARSELYLLIFCLVALAQGMIYSYTISIVSTIQKRFNLSSTQAGVILIGNDMSQITITVFIAFYGTYSNRPLWMGVASILSAVSTFMAALPHFIYGPGEIAENIAEDFENATIPDHWKPKVFTTIILGIFSLIFNALSQVLLHLI</sequence>
<comment type="caution">
    <text evidence="3">The sequence shown here is derived from an EMBL/GenBank/DDBJ whole genome shotgun (WGS) entry which is preliminary data.</text>
</comment>
<dbReference type="InterPro" id="IPR004156">
    <property type="entry name" value="OATP"/>
</dbReference>
<dbReference type="Proteomes" id="UP000326759">
    <property type="component" value="Unassembled WGS sequence"/>
</dbReference>
<dbReference type="AlphaFoldDB" id="A0A5N5TAL4"/>
<feature type="transmembrane region" description="Helical" evidence="2">
    <location>
        <begin position="245"/>
        <end position="266"/>
    </location>
</feature>
<organism evidence="3 4">
    <name type="scientific">Armadillidium nasatum</name>
    <dbReference type="NCBI Taxonomy" id="96803"/>
    <lineage>
        <taxon>Eukaryota</taxon>
        <taxon>Metazoa</taxon>
        <taxon>Ecdysozoa</taxon>
        <taxon>Arthropoda</taxon>
        <taxon>Crustacea</taxon>
        <taxon>Multicrustacea</taxon>
        <taxon>Malacostraca</taxon>
        <taxon>Eumalacostraca</taxon>
        <taxon>Peracarida</taxon>
        <taxon>Isopoda</taxon>
        <taxon>Oniscidea</taxon>
        <taxon>Crinocheta</taxon>
        <taxon>Armadillidiidae</taxon>
        <taxon>Armadillidium</taxon>
    </lineage>
</organism>
<name>A0A5N5TAL4_9CRUS</name>
<keyword evidence="1" id="KW-1015">Disulfide bond</keyword>
<dbReference type="GO" id="GO:0015347">
    <property type="term" value="F:sodium-independent organic anion transmembrane transporter activity"/>
    <property type="evidence" value="ECO:0007669"/>
    <property type="project" value="TreeGrafter"/>
</dbReference>
<dbReference type="Gene3D" id="1.20.1250.20">
    <property type="entry name" value="MFS general substrate transporter like domains"/>
    <property type="match status" value="1"/>
</dbReference>
<dbReference type="Pfam" id="PF03137">
    <property type="entry name" value="OATP"/>
    <property type="match status" value="1"/>
</dbReference>
<dbReference type="InterPro" id="IPR036259">
    <property type="entry name" value="MFS_trans_sf"/>
</dbReference>
<protein>
    <submittedName>
        <fullName evidence="3">Solute carrier organic anion transporter family member 5A1</fullName>
    </submittedName>
</protein>
<keyword evidence="2" id="KW-0472">Membrane</keyword>